<evidence type="ECO:0000256" key="4">
    <source>
        <dbReference type="ARBA" id="ARBA00022801"/>
    </source>
</evidence>
<dbReference type="OrthoDB" id="1632607at2759"/>
<evidence type="ECO:0000256" key="2">
    <source>
        <dbReference type="ARBA" id="ARBA00022722"/>
    </source>
</evidence>
<reference evidence="8" key="1">
    <citation type="journal article" date="2017" name="Front. Plant Sci.">
        <title>Climate Clever Clovers: New Paradigm to Reduce the Environmental Footprint of Ruminants by Breeding Low Methanogenic Forages Utilizing Haplotype Variation.</title>
        <authorList>
            <person name="Kaur P."/>
            <person name="Appels R."/>
            <person name="Bayer P.E."/>
            <person name="Keeble-Gagnere G."/>
            <person name="Wang J."/>
            <person name="Hirakawa H."/>
            <person name="Shirasawa K."/>
            <person name="Vercoe P."/>
            <person name="Stefanova K."/>
            <person name="Durmic Z."/>
            <person name="Nichols P."/>
            <person name="Revell C."/>
            <person name="Isobe S.N."/>
            <person name="Edwards D."/>
            <person name="Erskine W."/>
        </authorList>
    </citation>
    <scope>NUCLEOTIDE SEQUENCE [LARGE SCALE GENOMIC DNA]</scope>
    <source>
        <strain evidence="8">cv. Daliak</strain>
    </source>
</reference>
<evidence type="ECO:0000313" key="8">
    <source>
        <dbReference type="Proteomes" id="UP000242715"/>
    </source>
</evidence>
<dbReference type="GO" id="GO:0033897">
    <property type="term" value="F:ribonuclease T2 activity"/>
    <property type="evidence" value="ECO:0007669"/>
    <property type="project" value="InterPro"/>
</dbReference>
<keyword evidence="3" id="KW-0255">Endonuclease</keyword>
<organism evidence="7 8">
    <name type="scientific">Trifolium subterraneum</name>
    <name type="common">Subterranean clover</name>
    <dbReference type="NCBI Taxonomy" id="3900"/>
    <lineage>
        <taxon>Eukaryota</taxon>
        <taxon>Viridiplantae</taxon>
        <taxon>Streptophyta</taxon>
        <taxon>Embryophyta</taxon>
        <taxon>Tracheophyta</taxon>
        <taxon>Spermatophyta</taxon>
        <taxon>Magnoliopsida</taxon>
        <taxon>eudicotyledons</taxon>
        <taxon>Gunneridae</taxon>
        <taxon>Pentapetalae</taxon>
        <taxon>rosids</taxon>
        <taxon>fabids</taxon>
        <taxon>Fabales</taxon>
        <taxon>Fabaceae</taxon>
        <taxon>Papilionoideae</taxon>
        <taxon>50 kb inversion clade</taxon>
        <taxon>NPAAA clade</taxon>
        <taxon>Hologalegina</taxon>
        <taxon>IRL clade</taxon>
        <taxon>Trifolieae</taxon>
        <taxon>Trifolium</taxon>
    </lineage>
</organism>
<evidence type="ECO:0000313" key="7">
    <source>
        <dbReference type="EMBL" id="GAU43402.1"/>
    </source>
</evidence>
<dbReference type="GO" id="GO:0006401">
    <property type="term" value="P:RNA catabolic process"/>
    <property type="evidence" value="ECO:0007669"/>
    <property type="project" value="TreeGrafter"/>
</dbReference>
<dbReference type="EMBL" id="DF973969">
    <property type="protein sequence ID" value="GAU43402.1"/>
    <property type="molecule type" value="Genomic_DNA"/>
</dbReference>
<evidence type="ECO:0000256" key="3">
    <source>
        <dbReference type="ARBA" id="ARBA00022759"/>
    </source>
</evidence>
<dbReference type="GO" id="GO:0005576">
    <property type="term" value="C:extracellular region"/>
    <property type="evidence" value="ECO:0007669"/>
    <property type="project" value="TreeGrafter"/>
</dbReference>
<gene>
    <name evidence="7" type="ORF">TSUD_254850</name>
</gene>
<dbReference type="PANTHER" id="PTHR11240:SF75">
    <property type="entry name" value="RIBONUCLEASE 3"/>
    <property type="match status" value="1"/>
</dbReference>
<dbReference type="SUPFAM" id="SSF55895">
    <property type="entry name" value="Ribonuclease Rh-like"/>
    <property type="match status" value="1"/>
</dbReference>
<dbReference type="Gene3D" id="3.90.730.10">
    <property type="entry name" value="Ribonuclease T2-like"/>
    <property type="match status" value="1"/>
</dbReference>
<name>A0A2Z6P4J9_TRISU</name>
<keyword evidence="5" id="KW-0456">Lyase</keyword>
<keyword evidence="4" id="KW-0378">Hydrolase</keyword>
<accession>A0A2Z6P4J9</accession>
<dbReference type="AlphaFoldDB" id="A0A2Z6P4J9"/>
<dbReference type="GO" id="GO:0016787">
    <property type="term" value="F:hydrolase activity"/>
    <property type="evidence" value="ECO:0007669"/>
    <property type="project" value="UniProtKB-KW"/>
</dbReference>
<dbReference type="Proteomes" id="UP000242715">
    <property type="component" value="Unassembled WGS sequence"/>
</dbReference>
<sequence>MPMQWSPALCRKEKCVKKPISKFTIHGMWASNKTDPQPMVCMKNVTKVRDLYMGMISKPTQTELHTSWPNFQGPDDFFFWQKQWYKHGTCSYSTFNQTQFFDVANDIWKGLQLFDILRAASISPSISRYQQRADFERAIRNHVGVPNLMIELDCPSPSNELLEIRMCRNHAGNAYIDCHHNGTCGLTSFKWKP</sequence>
<evidence type="ECO:0000256" key="6">
    <source>
        <dbReference type="RuleBase" id="RU004328"/>
    </source>
</evidence>
<dbReference type="Pfam" id="PF00445">
    <property type="entry name" value="Ribonuclease_T2"/>
    <property type="match status" value="1"/>
</dbReference>
<keyword evidence="8" id="KW-1185">Reference proteome</keyword>
<dbReference type="GO" id="GO:0003723">
    <property type="term" value="F:RNA binding"/>
    <property type="evidence" value="ECO:0007669"/>
    <property type="project" value="InterPro"/>
</dbReference>
<dbReference type="InterPro" id="IPR001568">
    <property type="entry name" value="RNase_T2-like"/>
</dbReference>
<evidence type="ECO:0000256" key="5">
    <source>
        <dbReference type="ARBA" id="ARBA00023239"/>
    </source>
</evidence>
<proteinExistence type="inferred from homology"/>
<keyword evidence="2" id="KW-0540">Nuclease</keyword>
<protein>
    <submittedName>
        <fullName evidence="7">Uncharacterized protein</fullName>
    </submittedName>
</protein>
<comment type="similarity">
    <text evidence="1 6">Belongs to the RNase T2 family.</text>
</comment>
<dbReference type="InterPro" id="IPR036430">
    <property type="entry name" value="RNase_T2-like_sf"/>
</dbReference>
<evidence type="ECO:0000256" key="1">
    <source>
        <dbReference type="ARBA" id="ARBA00007469"/>
    </source>
</evidence>
<dbReference type="PANTHER" id="PTHR11240">
    <property type="entry name" value="RIBONUCLEASE T2"/>
    <property type="match status" value="1"/>
</dbReference>